<dbReference type="EC" id="2.7.7.65" evidence="3"/>
<sequence length="687" mass="73570">MRWRVTTDGPPDGVMRFSSLAQALQTARSAARWPDDLAVDDIVVREAGGRPVEERHRLAEAWDQISALFAAKGTRVLIVDTAWRPGLWAVLLGISDTLPDPSWPPGDPTTWPEPYATLARDRLSGCWSRPAGERWWQWRVERREPGPYAILFVDADGLKTINDTQGHAAGDRLIQRIGQLVRSAAPASAMVSRWGGDEWMIAWRETPDATMDHVVGNLEAGAAEAGVAISCGGARCLVASGWETAIQEADRAMYQAKVAHHQASGRQIASTGLAEPKEEPAAAPPAEPKPPREEPAAAPPAEPKPPREEPAAAPPAEPKPPREEPVTAPAEVDGETRPTSQEPAGQPLVAPASPAGKRRTWAMKSATAAPSSPPAGRHAERSGSSPPPWRTGVAHRWGVTDLDAGRSTAGESHPETEPGATPQPPGFAWPEWAKAKRAIWASRRDEPPPEIPQVEKPPDQAEPEIPHPPTESHVARGLPIPVGTVWWVWGEDRRVGTSTLALVLAQWLAWEGAVPVRLLEGTPTHPRLGVMIGKAPPHNRGWEVSWIAGTPAQSPRVEVRMADRLSAWLFAESIAVHPPILDRYLALGARSAAVDAVVVLDAGVRPPALPGVEGICVLAGARPVVPLPSGVWAATRSRVDPATPRLIRIPSDPLGLGGVPTGEWVRALAPLREAILATWREGAAASS</sequence>
<dbReference type="GO" id="GO:0052621">
    <property type="term" value="F:diguanylate cyclase activity"/>
    <property type="evidence" value="ECO:0007669"/>
    <property type="project" value="UniProtKB-EC"/>
</dbReference>
<dbReference type="InterPro" id="IPR029787">
    <property type="entry name" value="Nucleotide_cyclase"/>
</dbReference>
<dbReference type="SMART" id="SM00267">
    <property type="entry name" value="GGDEF"/>
    <property type="match status" value="1"/>
</dbReference>
<dbReference type="PANTHER" id="PTHR45138:SF9">
    <property type="entry name" value="DIGUANYLATE CYCLASE DGCM-RELATED"/>
    <property type="match status" value="1"/>
</dbReference>
<dbReference type="GO" id="GO:0005886">
    <property type="term" value="C:plasma membrane"/>
    <property type="evidence" value="ECO:0007669"/>
    <property type="project" value="TreeGrafter"/>
</dbReference>
<proteinExistence type="predicted"/>
<organism evidence="3 4">
    <name type="scientific">Candidatus Hydrogenisulfobacillus filiaventi</name>
    <dbReference type="NCBI Taxonomy" id="2707344"/>
    <lineage>
        <taxon>Bacteria</taxon>
        <taxon>Bacillati</taxon>
        <taxon>Bacillota</taxon>
        <taxon>Clostridia</taxon>
        <taxon>Eubacteriales</taxon>
        <taxon>Clostridiales Family XVII. Incertae Sedis</taxon>
        <taxon>Candidatus Hydrogenisulfobacillus</taxon>
    </lineage>
</organism>
<keyword evidence="4" id="KW-1185">Reference proteome</keyword>
<name>A0A6F8ZIA5_9FIRM</name>
<feature type="region of interest" description="Disordered" evidence="1">
    <location>
        <begin position="263"/>
        <end position="428"/>
    </location>
</feature>
<dbReference type="Gene3D" id="3.30.70.270">
    <property type="match status" value="1"/>
</dbReference>
<dbReference type="PROSITE" id="PS50887">
    <property type="entry name" value="GGDEF"/>
    <property type="match status" value="1"/>
</dbReference>
<keyword evidence="3" id="KW-0808">Transferase</keyword>
<dbReference type="PANTHER" id="PTHR45138">
    <property type="entry name" value="REGULATORY COMPONENTS OF SENSORY TRANSDUCTION SYSTEM"/>
    <property type="match status" value="1"/>
</dbReference>
<feature type="region of interest" description="Disordered" evidence="1">
    <location>
        <begin position="444"/>
        <end position="476"/>
    </location>
</feature>
<evidence type="ECO:0000313" key="4">
    <source>
        <dbReference type="Proteomes" id="UP000503399"/>
    </source>
</evidence>
<evidence type="ECO:0000313" key="3">
    <source>
        <dbReference type="EMBL" id="CAB1129455.1"/>
    </source>
</evidence>
<dbReference type="Pfam" id="PF00990">
    <property type="entry name" value="GGDEF"/>
    <property type="match status" value="1"/>
</dbReference>
<gene>
    <name evidence="3" type="ORF">R50_1958</name>
</gene>
<dbReference type="CDD" id="cd01949">
    <property type="entry name" value="GGDEF"/>
    <property type="match status" value="1"/>
</dbReference>
<dbReference type="KEGG" id="hfv:R50_1958"/>
<dbReference type="EMBL" id="LR778114">
    <property type="protein sequence ID" value="CAB1129455.1"/>
    <property type="molecule type" value="Genomic_DNA"/>
</dbReference>
<dbReference type="Proteomes" id="UP000503399">
    <property type="component" value="Chromosome"/>
</dbReference>
<dbReference type="InterPro" id="IPR043128">
    <property type="entry name" value="Rev_trsase/Diguanyl_cyclase"/>
</dbReference>
<dbReference type="SUPFAM" id="SSF55073">
    <property type="entry name" value="Nucleotide cyclase"/>
    <property type="match status" value="1"/>
</dbReference>
<feature type="domain" description="GGDEF" evidence="2">
    <location>
        <begin position="146"/>
        <end position="273"/>
    </location>
</feature>
<dbReference type="NCBIfam" id="TIGR00254">
    <property type="entry name" value="GGDEF"/>
    <property type="match status" value="1"/>
</dbReference>
<reference evidence="3 4" key="1">
    <citation type="submission" date="2020-02" db="EMBL/GenBank/DDBJ databases">
        <authorList>
            <person name="Hogendoorn C."/>
        </authorList>
    </citation>
    <scope>NUCLEOTIDE SEQUENCE [LARGE SCALE GENOMIC DNA]</scope>
    <source>
        <strain evidence="3">R501</strain>
    </source>
</reference>
<dbReference type="GO" id="GO:0043709">
    <property type="term" value="P:cell adhesion involved in single-species biofilm formation"/>
    <property type="evidence" value="ECO:0007669"/>
    <property type="project" value="TreeGrafter"/>
</dbReference>
<evidence type="ECO:0000259" key="2">
    <source>
        <dbReference type="PROSITE" id="PS50887"/>
    </source>
</evidence>
<dbReference type="InterPro" id="IPR000160">
    <property type="entry name" value="GGDEF_dom"/>
</dbReference>
<protein>
    <submittedName>
        <fullName evidence="3">Putative Diguanylate cyclase</fullName>
        <ecNumber evidence="3">2.7.7.65</ecNumber>
    </submittedName>
</protein>
<dbReference type="AlphaFoldDB" id="A0A6F8ZIA5"/>
<keyword evidence="3" id="KW-0548">Nucleotidyltransferase</keyword>
<dbReference type="InterPro" id="IPR050469">
    <property type="entry name" value="Diguanylate_Cyclase"/>
</dbReference>
<accession>A0A6F8ZIA5</accession>
<dbReference type="GO" id="GO:1902201">
    <property type="term" value="P:negative regulation of bacterial-type flagellum-dependent cell motility"/>
    <property type="evidence" value="ECO:0007669"/>
    <property type="project" value="TreeGrafter"/>
</dbReference>
<evidence type="ECO:0000256" key="1">
    <source>
        <dbReference type="SAM" id="MobiDB-lite"/>
    </source>
</evidence>